<evidence type="ECO:0000256" key="6">
    <source>
        <dbReference type="ARBA" id="ARBA00022553"/>
    </source>
</evidence>
<comment type="caution">
    <text evidence="14">The sequence shown here is derived from an EMBL/GenBank/DDBJ whole genome shotgun (WGS) entry which is preliminary data.</text>
</comment>
<dbReference type="Gene3D" id="3.10.20.90">
    <property type="entry name" value="Phosphatidylinositol 3-kinase Catalytic Subunit, Chain A, domain 1"/>
    <property type="match status" value="1"/>
</dbReference>
<keyword evidence="11" id="KW-0539">Nucleus</keyword>
<dbReference type="InterPro" id="IPR046375">
    <property type="entry name" value="IKBKB_SDD_sf"/>
</dbReference>
<evidence type="ECO:0000256" key="4">
    <source>
        <dbReference type="ARBA" id="ARBA00022490"/>
    </source>
</evidence>
<dbReference type="SUPFAM" id="SSF56112">
    <property type="entry name" value="Protein kinase-like (PK-like)"/>
    <property type="match status" value="1"/>
</dbReference>
<dbReference type="PANTHER" id="PTHR22969:SF17">
    <property type="entry name" value="INHIBITOR OF NUCLEAR FACTOR KAPPA-B KINASE SUBUNIT BETA"/>
    <property type="match status" value="1"/>
</dbReference>
<dbReference type="InterPro" id="IPR000719">
    <property type="entry name" value="Prot_kinase_dom"/>
</dbReference>
<dbReference type="GO" id="GO:0033209">
    <property type="term" value="P:tumor necrosis factor-mediated signaling pathway"/>
    <property type="evidence" value="ECO:0007669"/>
    <property type="project" value="TreeGrafter"/>
</dbReference>
<protein>
    <recommendedName>
        <fullName evidence="3">IkappaB kinase</fullName>
        <ecNumber evidence="3">2.7.11.10</ecNumber>
    </recommendedName>
</protein>
<evidence type="ECO:0000256" key="5">
    <source>
        <dbReference type="ARBA" id="ARBA00022527"/>
    </source>
</evidence>
<dbReference type="InterPro" id="IPR008271">
    <property type="entry name" value="Ser/Thr_kinase_AS"/>
</dbReference>
<dbReference type="Gene3D" id="1.20.1270.250">
    <property type="match status" value="1"/>
</dbReference>
<evidence type="ECO:0000256" key="1">
    <source>
        <dbReference type="ARBA" id="ARBA00004123"/>
    </source>
</evidence>
<dbReference type="PROSITE" id="PS50011">
    <property type="entry name" value="PROTEIN_KINASE_DOM"/>
    <property type="match status" value="1"/>
</dbReference>
<dbReference type="PANTHER" id="PTHR22969">
    <property type="entry name" value="IKB KINASE"/>
    <property type="match status" value="1"/>
</dbReference>
<reference evidence="14" key="1">
    <citation type="submission" date="2021-01" db="EMBL/GenBank/DDBJ databases">
        <authorList>
            <person name="Li R."/>
            <person name="Bekaert M."/>
        </authorList>
    </citation>
    <scope>NUCLEOTIDE SEQUENCE</scope>
    <source>
        <strain evidence="14">Farmed</strain>
    </source>
</reference>
<comment type="subcellular location">
    <subcellularLocation>
        <location evidence="2">Cytoplasm</location>
    </subcellularLocation>
    <subcellularLocation>
        <location evidence="1">Nucleus</location>
    </subcellularLocation>
</comment>
<dbReference type="PROSITE" id="PS00108">
    <property type="entry name" value="PROTEIN_KINASE_ST"/>
    <property type="match status" value="1"/>
</dbReference>
<evidence type="ECO:0000256" key="9">
    <source>
        <dbReference type="ARBA" id="ARBA00022777"/>
    </source>
</evidence>
<evidence type="ECO:0000256" key="12">
    <source>
        <dbReference type="ARBA" id="ARBA00048789"/>
    </source>
</evidence>
<gene>
    <name evidence="14" type="ORF">SPHA_14982</name>
</gene>
<dbReference type="EC" id="2.7.11.10" evidence="3"/>
<dbReference type="Proteomes" id="UP000597762">
    <property type="component" value="Unassembled WGS sequence"/>
</dbReference>
<evidence type="ECO:0000256" key="2">
    <source>
        <dbReference type="ARBA" id="ARBA00004496"/>
    </source>
</evidence>
<dbReference type="GO" id="GO:0045944">
    <property type="term" value="P:positive regulation of transcription by RNA polymerase II"/>
    <property type="evidence" value="ECO:0007669"/>
    <property type="project" value="TreeGrafter"/>
</dbReference>
<keyword evidence="4" id="KW-0963">Cytoplasm</keyword>
<accession>A0A812BG29</accession>
<dbReference type="GO" id="GO:0005524">
    <property type="term" value="F:ATP binding"/>
    <property type="evidence" value="ECO:0007669"/>
    <property type="project" value="UniProtKB-KW"/>
</dbReference>
<dbReference type="InterPro" id="IPR041185">
    <property type="entry name" value="IKBKB_SDD"/>
</dbReference>
<comment type="catalytic activity">
    <reaction evidence="12">
        <text>L-seryl-[I-kappa-B protein] + ATP = O-phospho-L-seryl-[I-kappa-B protein] + ADP + H(+)</text>
        <dbReference type="Rhea" id="RHEA:19073"/>
        <dbReference type="Rhea" id="RHEA-COMP:13698"/>
        <dbReference type="Rhea" id="RHEA-COMP:13699"/>
        <dbReference type="ChEBI" id="CHEBI:15378"/>
        <dbReference type="ChEBI" id="CHEBI:29999"/>
        <dbReference type="ChEBI" id="CHEBI:30616"/>
        <dbReference type="ChEBI" id="CHEBI:83421"/>
        <dbReference type="ChEBI" id="CHEBI:456216"/>
        <dbReference type="EC" id="2.7.11.10"/>
    </reaction>
</comment>
<dbReference type="FunFam" id="1.10.510.10:FF:000147">
    <property type="entry name" value="Inhibitor of nuclear factor kappa-B kinase subunit beta"/>
    <property type="match status" value="1"/>
</dbReference>
<keyword evidence="15" id="KW-1185">Reference proteome</keyword>
<evidence type="ECO:0000256" key="10">
    <source>
        <dbReference type="ARBA" id="ARBA00022840"/>
    </source>
</evidence>
<dbReference type="Pfam" id="PF00069">
    <property type="entry name" value="Pkinase"/>
    <property type="match status" value="1"/>
</dbReference>
<dbReference type="GO" id="GO:0008385">
    <property type="term" value="C:IkappaB kinase complex"/>
    <property type="evidence" value="ECO:0007669"/>
    <property type="project" value="TreeGrafter"/>
</dbReference>
<keyword evidence="9" id="KW-0418">Kinase</keyword>
<dbReference type="AlphaFoldDB" id="A0A812BG29"/>
<dbReference type="Pfam" id="PF18397">
    <property type="entry name" value="IKBKB_SDD"/>
    <property type="match status" value="1"/>
</dbReference>
<dbReference type="GO" id="GO:0008384">
    <property type="term" value="F:IkappaB kinase activity"/>
    <property type="evidence" value="ECO:0007669"/>
    <property type="project" value="UniProtKB-EC"/>
</dbReference>
<dbReference type="InterPro" id="IPR051180">
    <property type="entry name" value="IKK"/>
</dbReference>
<dbReference type="GO" id="GO:0005634">
    <property type="term" value="C:nucleus"/>
    <property type="evidence" value="ECO:0007669"/>
    <property type="project" value="UniProtKB-SubCell"/>
</dbReference>
<evidence type="ECO:0000256" key="8">
    <source>
        <dbReference type="ARBA" id="ARBA00022741"/>
    </source>
</evidence>
<evidence type="ECO:0000313" key="15">
    <source>
        <dbReference type="Proteomes" id="UP000597762"/>
    </source>
</evidence>
<feature type="domain" description="Protein kinase" evidence="13">
    <location>
        <begin position="10"/>
        <end position="294"/>
    </location>
</feature>
<keyword evidence="6" id="KW-0597">Phosphoprotein</keyword>
<sequence length="693" mass="80810">MNEADKFGGWEKVRNLGNGGFGIVDLWKKGDEEIALKQIRASGDINQTVMERWKKEIEIMKRLRHINVITAKEIPVPLKILSQNLPILAMEYCSKGDLRKVISKTCNGLKEIEVLQFSKDVSSAVEYLHSQRIVHRDLKPENIVLQEMDAKIIYKLIDLGYAKDLDQDSICNSFVGTLQYLAPELYQQQSYTHTVDYWSLGTVIFEIITGFRPFLPNMPPVKWFEIVKDKKDEDISVLQENGKNVFSSELPVHIHLCEPLKQAFQKWLKTMLTWDPTIRGFDHQEKGKKEKCFIHLEKILEMKILSFYYVMENTMLHYPLAQDQTFEDVQNLIFARTKIPIEEQEIFLVDGKEPKKYEMAKNILSQNNVHGETYPLFLFQKNNIPLKQDIHFRALPPKVHFMHANDSHSYPIKAIWEEAVYHCEQILFDCDNLMNCHKACWSAKMMVQQECSKAHDNLNCLIQNLTAKVEFFLLSLRHNVKKYQEQAEGGISSHSLISSWHDKETEAVAIQHSIQKCKMWLEAKNIHTKKVCSLFVVKHFDNLKREVNAAKSLYIKKNYSDEEQKTMKRLFLNCIECQKEIFNVVHKQLIEYRQARLEHLNNLNEANQHIAHLQKYSSSITTLQKNLQVSIWKLIEVVLKKSTTNSQYYSNMEDGQFLSRNSVESLQVLQDCSSIQNDFLQLMSDLQLIIDSS</sequence>
<dbReference type="InterPro" id="IPR011009">
    <property type="entry name" value="Kinase-like_dom_sf"/>
</dbReference>
<evidence type="ECO:0000256" key="7">
    <source>
        <dbReference type="ARBA" id="ARBA00022679"/>
    </source>
</evidence>
<organism evidence="14 15">
    <name type="scientific">Acanthosepion pharaonis</name>
    <name type="common">Pharaoh cuttlefish</name>
    <name type="synonym">Sepia pharaonis</name>
    <dbReference type="NCBI Taxonomy" id="158019"/>
    <lineage>
        <taxon>Eukaryota</taxon>
        <taxon>Metazoa</taxon>
        <taxon>Spiralia</taxon>
        <taxon>Lophotrochozoa</taxon>
        <taxon>Mollusca</taxon>
        <taxon>Cephalopoda</taxon>
        <taxon>Coleoidea</taxon>
        <taxon>Decapodiformes</taxon>
        <taxon>Sepiida</taxon>
        <taxon>Sepiina</taxon>
        <taxon>Sepiidae</taxon>
        <taxon>Acanthosepion</taxon>
    </lineage>
</organism>
<evidence type="ECO:0000313" key="14">
    <source>
        <dbReference type="EMBL" id="CAE1178029.1"/>
    </source>
</evidence>
<evidence type="ECO:0000256" key="3">
    <source>
        <dbReference type="ARBA" id="ARBA00012442"/>
    </source>
</evidence>
<dbReference type="Gene3D" id="1.10.510.10">
    <property type="entry name" value="Transferase(Phosphotransferase) domain 1"/>
    <property type="match status" value="1"/>
</dbReference>
<dbReference type="OrthoDB" id="267381at2759"/>
<name>A0A812BG29_ACAPH</name>
<keyword evidence="10" id="KW-0067">ATP-binding</keyword>
<keyword evidence="8" id="KW-0547">Nucleotide-binding</keyword>
<proteinExistence type="predicted"/>
<dbReference type="SMART" id="SM00220">
    <property type="entry name" value="S_TKc"/>
    <property type="match status" value="1"/>
</dbReference>
<evidence type="ECO:0000259" key="13">
    <source>
        <dbReference type="PROSITE" id="PS50011"/>
    </source>
</evidence>
<evidence type="ECO:0000256" key="11">
    <source>
        <dbReference type="ARBA" id="ARBA00023242"/>
    </source>
</evidence>
<keyword evidence="5" id="KW-0723">Serine/threonine-protein kinase</keyword>
<dbReference type="EMBL" id="CAHIKZ030000517">
    <property type="protein sequence ID" value="CAE1178029.1"/>
    <property type="molecule type" value="Genomic_DNA"/>
</dbReference>
<keyword evidence="7" id="KW-0808">Transferase</keyword>